<dbReference type="SUPFAM" id="SSF53822">
    <property type="entry name" value="Periplasmic binding protein-like I"/>
    <property type="match status" value="1"/>
</dbReference>
<dbReference type="CDD" id="cd06354">
    <property type="entry name" value="PBP1_PrnA-like"/>
    <property type="match status" value="1"/>
</dbReference>
<dbReference type="InterPro" id="IPR050957">
    <property type="entry name" value="BMP_lipoprotein"/>
</dbReference>
<comment type="subcellular location">
    <subcellularLocation>
        <location evidence="1">Cell membrane</location>
        <topology evidence="1">Lipid-anchor</topology>
    </subcellularLocation>
</comment>
<evidence type="ECO:0000256" key="4">
    <source>
        <dbReference type="ARBA" id="ARBA00022729"/>
    </source>
</evidence>
<reference evidence="8" key="1">
    <citation type="submission" date="2014-06" db="EMBL/GenBank/DDBJ databases">
        <title>Key roles for freshwater Actinobacteria revealed by deep metagenomic sequencing.</title>
        <authorList>
            <person name="Ghai R."/>
            <person name="Mizuno C.M."/>
            <person name="Picazo A."/>
            <person name="Camacho A."/>
            <person name="Rodriguez-Valera F."/>
        </authorList>
    </citation>
    <scope>NUCLEOTIDE SEQUENCE</scope>
</reference>
<dbReference type="InterPro" id="IPR028082">
    <property type="entry name" value="Peripla_BP_I"/>
</dbReference>
<evidence type="ECO:0000256" key="3">
    <source>
        <dbReference type="ARBA" id="ARBA00022475"/>
    </source>
</evidence>
<evidence type="ECO:0000256" key="1">
    <source>
        <dbReference type="ARBA" id="ARBA00004193"/>
    </source>
</evidence>
<comment type="caution">
    <text evidence="8">The sequence shown here is derived from an EMBL/GenBank/DDBJ whole genome shotgun (WGS) entry which is preliminary data.</text>
</comment>
<dbReference type="Gene3D" id="3.40.50.2300">
    <property type="match status" value="2"/>
</dbReference>
<evidence type="ECO:0000256" key="2">
    <source>
        <dbReference type="ARBA" id="ARBA00008610"/>
    </source>
</evidence>
<organism evidence="8">
    <name type="scientific">freshwater metagenome</name>
    <dbReference type="NCBI Taxonomy" id="449393"/>
    <lineage>
        <taxon>unclassified sequences</taxon>
        <taxon>metagenomes</taxon>
        <taxon>ecological metagenomes</taxon>
    </lineage>
</organism>
<dbReference type="InterPro" id="IPR003760">
    <property type="entry name" value="PnrA-like"/>
</dbReference>
<name>A0A094QQ45_9ZZZZ</name>
<gene>
    <name evidence="8" type="ORF">GM51_11880</name>
</gene>
<evidence type="ECO:0000256" key="5">
    <source>
        <dbReference type="ARBA" id="ARBA00023136"/>
    </source>
</evidence>
<dbReference type="PANTHER" id="PTHR34296">
    <property type="entry name" value="TRANSCRIPTIONAL ACTIVATOR PROTEIN MED"/>
    <property type="match status" value="1"/>
</dbReference>
<feature type="domain" description="ABC transporter substrate-binding protein PnrA-like" evidence="7">
    <location>
        <begin position="48"/>
        <end position="338"/>
    </location>
</feature>
<evidence type="ECO:0000259" key="7">
    <source>
        <dbReference type="Pfam" id="PF02608"/>
    </source>
</evidence>
<evidence type="ECO:0000313" key="8">
    <source>
        <dbReference type="EMBL" id="KGA16756.1"/>
    </source>
</evidence>
<dbReference type="EMBL" id="JNSL01000076">
    <property type="protein sequence ID" value="KGA16756.1"/>
    <property type="molecule type" value="Genomic_DNA"/>
</dbReference>
<keyword evidence="6" id="KW-0449">Lipoprotein</keyword>
<keyword evidence="5" id="KW-0472">Membrane</keyword>
<comment type="similarity">
    <text evidence="2">Belongs to the BMP lipoprotein family.</text>
</comment>
<proteinExistence type="inferred from homology"/>
<dbReference type="PANTHER" id="PTHR34296:SF2">
    <property type="entry name" value="ABC TRANSPORTER GUANOSINE-BINDING PROTEIN NUPN"/>
    <property type="match status" value="1"/>
</dbReference>
<protein>
    <recommendedName>
        <fullName evidence="7">ABC transporter substrate-binding protein PnrA-like domain-containing protein</fullName>
    </recommendedName>
</protein>
<accession>A0A094QQ45</accession>
<dbReference type="GO" id="GO:0005886">
    <property type="term" value="C:plasma membrane"/>
    <property type="evidence" value="ECO:0007669"/>
    <property type="project" value="UniProtKB-SubCell"/>
</dbReference>
<dbReference type="AlphaFoldDB" id="A0A094QQ45"/>
<sequence length="344" mass="35701">MQNKTLRKLGAATVSVALMLTGIIAAAPAQAATKTIGIAYSLGGRDVPGFNQLAYIGVKPLLDKNKSLKLIESQDNPTATDDQRAERLRLMAKKGANPIVVVGFTYAAALGKVSKEFPKTQWGIVDDSSVTAPNVQSIVFKEEEGSYLVGVAAALKSKTGNVGFIGGVNTPLIAKFEAGFIAGAQAVNAKIKVQSTYISNFPDFSGFNDPAKGYEAAKGMYENGADVVYAAAGGTGTGLHKAASELGKWSIGVDADEATYPAHSAYKKTILTSMLKRVDLGTRAFVADAVAGKKTAGVKVWGAKQGGVGYTTTGGYVKGLTVKIDAFQKLITSGAVVVPTDPKA</sequence>
<keyword evidence="3" id="KW-1003">Cell membrane</keyword>
<evidence type="ECO:0000256" key="6">
    <source>
        <dbReference type="ARBA" id="ARBA00023288"/>
    </source>
</evidence>
<dbReference type="Pfam" id="PF02608">
    <property type="entry name" value="Bmp"/>
    <property type="match status" value="1"/>
</dbReference>
<keyword evidence="4" id="KW-0732">Signal</keyword>